<feature type="transmembrane region" description="Helical" evidence="7">
    <location>
        <begin position="164"/>
        <end position="186"/>
    </location>
</feature>
<keyword evidence="3 7" id="KW-0812">Transmembrane</keyword>
<organism evidence="8 9">
    <name type="scientific">[Torrubiella] hemipterigena</name>
    <dbReference type="NCBI Taxonomy" id="1531966"/>
    <lineage>
        <taxon>Eukaryota</taxon>
        <taxon>Fungi</taxon>
        <taxon>Dikarya</taxon>
        <taxon>Ascomycota</taxon>
        <taxon>Pezizomycotina</taxon>
        <taxon>Sordariomycetes</taxon>
        <taxon>Hypocreomycetidae</taxon>
        <taxon>Hypocreales</taxon>
        <taxon>Clavicipitaceae</taxon>
        <taxon>Clavicipitaceae incertae sedis</taxon>
        <taxon>'Torrubiella' clade</taxon>
    </lineage>
</organism>
<reference evidence="8 9" key="1">
    <citation type="journal article" date="2015" name="Genome Announc.">
        <title>Draft Genome Sequence and Gene Annotation of the Entomopathogenic Fungus Verticillium hemipterigenum.</title>
        <authorList>
            <person name="Horn F."/>
            <person name="Habel A."/>
            <person name="Scharf D.H."/>
            <person name="Dworschak J."/>
            <person name="Brakhage A.A."/>
            <person name="Guthke R."/>
            <person name="Hertweck C."/>
            <person name="Linde J."/>
        </authorList>
    </citation>
    <scope>NUCLEOTIDE SEQUENCE [LARGE SCALE GENOMIC DNA]</scope>
</reference>
<keyword evidence="5 7" id="KW-0472">Membrane</keyword>
<dbReference type="GO" id="GO:0005886">
    <property type="term" value="C:plasma membrane"/>
    <property type="evidence" value="ECO:0007669"/>
    <property type="project" value="TreeGrafter"/>
</dbReference>
<evidence type="ECO:0000256" key="4">
    <source>
        <dbReference type="ARBA" id="ARBA00022989"/>
    </source>
</evidence>
<dbReference type="InterPro" id="IPR000791">
    <property type="entry name" value="Gpr1/Fun34/SatP-like"/>
</dbReference>
<feature type="transmembrane region" description="Helical" evidence="7">
    <location>
        <begin position="140"/>
        <end position="158"/>
    </location>
</feature>
<gene>
    <name evidence="8" type="ORF">VHEMI07903</name>
</gene>
<feature type="region of interest" description="Disordered" evidence="6">
    <location>
        <begin position="1"/>
        <end position="38"/>
    </location>
</feature>
<dbReference type="Proteomes" id="UP000039046">
    <property type="component" value="Unassembled WGS sequence"/>
</dbReference>
<name>A0A0A1TNS9_9HYPO</name>
<dbReference type="NCBIfam" id="NF038013">
    <property type="entry name" value="AceTr_1"/>
    <property type="match status" value="1"/>
</dbReference>
<feature type="compositionally biased region" description="Pro residues" evidence="6">
    <location>
        <begin position="26"/>
        <end position="37"/>
    </location>
</feature>
<dbReference type="PANTHER" id="PTHR31123">
    <property type="entry name" value="ACCUMULATION OF DYADS PROTEIN 2-RELATED"/>
    <property type="match status" value="1"/>
</dbReference>
<keyword evidence="9" id="KW-1185">Reference proteome</keyword>
<comment type="subcellular location">
    <subcellularLocation>
        <location evidence="1">Membrane</location>
        <topology evidence="1">Multi-pass membrane protein</topology>
    </subcellularLocation>
</comment>
<dbReference type="EMBL" id="CDHN01000004">
    <property type="protein sequence ID" value="CEJ92242.1"/>
    <property type="molecule type" value="Genomic_DNA"/>
</dbReference>
<evidence type="ECO:0000256" key="2">
    <source>
        <dbReference type="ARBA" id="ARBA00005587"/>
    </source>
</evidence>
<feature type="compositionally biased region" description="Basic and acidic residues" evidence="6">
    <location>
        <begin position="1"/>
        <end position="11"/>
    </location>
</feature>
<evidence type="ECO:0000313" key="9">
    <source>
        <dbReference type="Proteomes" id="UP000039046"/>
    </source>
</evidence>
<feature type="transmembrane region" description="Helical" evidence="7">
    <location>
        <begin position="74"/>
        <end position="96"/>
    </location>
</feature>
<dbReference type="Pfam" id="PF01184">
    <property type="entry name" value="Gpr1_Fun34_YaaH"/>
    <property type="match status" value="1"/>
</dbReference>
<keyword evidence="4 7" id="KW-1133">Transmembrane helix</keyword>
<proteinExistence type="inferred from homology"/>
<evidence type="ECO:0000256" key="3">
    <source>
        <dbReference type="ARBA" id="ARBA00022692"/>
    </source>
</evidence>
<dbReference type="GO" id="GO:0015123">
    <property type="term" value="F:acetate transmembrane transporter activity"/>
    <property type="evidence" value="ECO:0007669"/>
    <property type="project" value="TreeGrafter"/>
</dbReference>
<dbReference type="AlphaFoldDB" id="A0A0A1TNS9"/>
<feature type="transmembrane region" description="Helical" evidence="7">
    <location>
        <begin position="198"/>
        <end position="219"/>
    </location>
</feature>
<protein>
    <recommendedName>
        <fullName evidence="10">Gpr1 family protein</fullName>
    </recommendedName>
</protein>
<evidence type="ECO:0000256" key="6">
    <source>
        <dbReference type="SAM" id="MobiDB-lite"/>
    </source>
</evidence>
<feature type="transmembrane region" description="Helical" evidence="7">
    <location>
        <begin position="108"/>
        <end position="128"/>
    </location>
</feature>
<evidence type="ECO:0000313" key="8">
    <source>
        <dbReference type="EMBL" id="CEJ92242.1"/>
    </source>
</evidence>
<evidence type="ECO:0000256" key="7">
    <source>
        <dbReference type="SAM" id="Phobius"/>
    </source>
</evidence>
<sequence>MSVSEPNHEQPEESQTFLSNILPRKASPPPAPPPGPSSSPLGLISLSITTFAFGLYHAGAGSPDSNPLNTPSEIFGLAVFYGGAAQFLAGVMEFRLTNTYASTVHCSYGAYWLAYSMLLLPSTGIDTYRADIKDIATAEGIFFLLWCLLSAVFLLAGLRTSLALLATLAIWSFSLFLLSVARFIAAHHTSAAQSVNKAGGVFAVFAAAAAFYVGAAALMGTTNTSVKLPVGDLSAKASSDRKSQKSTV</sequence>
<comment type="similarity">
    <text evidence="2">Belongs to the acetate uptake transporter (AceTr) (TC 2.A.96) family.</text>
</comment>
<evidence type="ECO:0000256" key="1">
    <source>
        <dbReference type="ARBA" id="ARBA00004141"/>
    </source>
</evidence>
<dbReference type="OrthoDB" id="3648309at2759"/>
<evidence type="ECO:0008006" key="10">
    <source>
        <dbReference type="Google" id="ProtNLM"/>
    </source>
</evidence>
<evidence type="ECO:0000256" key="5">
    <source>
        <dbReference type="ARBA" id="ARBA00023136"/>
    </source>
</evidence>
<dbReference type="HOGENOM" id="CLU_051062_1_1_1"/>
<dbReference type="InterPro" id="IPR051633">
    <property type="entry name" value="AceTr"/>
</dbReference>
<accession>A0A0A1TNS9</accession>
<dbReference type="PANTHER" id="PTHR31123:SF1">
    <property type="entry name" value="ACCUMULATION OF DYADS PROTEIN 2-RELATED"/>
    <property type="match status" value="1"/>
</dbReference>